<dbReference type="EC" id="2.5.1.32" evidence="3"/>
<dbReference type="GO" id="GO:0016117">
    <property type="term" value="P:carotenoid biosynthetic process"/>
    <property type="evidence" value="ECO:0007669"/>
    <property type="project" value="UniProtKB-ARBA"/>
</dbReference>
<dbReference type="PANTHER" id="PTHR31480">
    <property type="entry name" value="BIFUNCTIONAL LYCOPENE CYCLASE/PHYTOENE SYNTHASE"/>
    <property type="match status" value="1"/>
</dbReference>
<dbReference type="Pfam" id="PF00494">
    <property type="entry name" value="SQS_PSY"/>
    <property type="match status" value="1"/>
</dbReference>
<evidence type="ECO:0000256" key="2">
    <source>
        <dbReference type="ARBA" id="ARBA00022679"/>
    </source>
</evidence>
<dbReference type="SUPFAM" id="SSF48576">
    <property type="entry name" value="Terpenoid synthases"/>
    <property type="match status" value="1"/>
</dbReference>
<name>A0A7W7GE71_9ACTN</name>
<dbReference type="Gene3D" id="1.10.600.10">
    <property type="entry name" value="Farnesyl Diphosphate Synthase"/>
    <property type="match status" value="1"/>
</dbReference>
<keyword evidence="2 3" id="KW-0808">Transferase</keyword>
<proteinExistence type="predicted"/>
<evidence type="ECO:0000313" key="4">
    <source>
        <dbReference type="Proteomes" id="UP000542210"/>
    </source>
</evidence>
<dbReference type="Proteomes" id="UP000542210">
    <property type="component" value="Unassembled WGS sequence"/>
</dbReference>
<dbReference type="AlphaFoldDB" id="A0A7W7GE71"/>
<dbReference type="CDD" id="cd00683">
    <property type="entry name" value="Trans_IPPS_HH"/>
    <property type="match status" value="1"/>
</dbReference>
<dbReference type="RefSeq" id="WP_184886717.1">
    <property type="nucleotide sequence ID" value="NZ_BOOV01000006.1"/>
</dbReference>
<dbReference type="PROSITE" id="PS01045">
    <property type="entry name" value="SQUALEN_PHYTOEN_SYN_2"/>
    <property type="match status" value="1"/>
</dbReference>
<comment type="caution">
    <text evidence="3">The sequence shown here is derived from an EMBL/GenBank/DDBJ whole genome shotgun (WGS) entry which is preliminary data.</text>
</comment>
<dbReference type="GO" id="GO:0051996">
    <property type="term" value="F:squalene synthase [NAD(P)H] activity"/>
    <property type="evidence" value="ECO:0007669"/>
    <property type="project" value="InterPro"/>
</dbReference>
<dbReference type="PROSITE" id="PS01044">
    <property type="entry name" value="SQUALEN_PHYTOEN_SYN_1"/>
    <property type="match status" value="1"/>
</dbReference>
<sequence length="319" mass="34901">MTSHPPPLTTAPVTLTASYARCRRLHAAYGRSYYLATRLLPAWKRPHVHALYGFARYADEIVDSFAMTGDRAAALDGLTARLSAWTTGDRAAARADDQVGDPVLPAFTHTVRSFAIDPDDVGAFLGSMRADLTVTRYATYEELLGYMEGSAAVIGTMMLPVLEPLPGAAERAREPARMLGLAFQLTNFIRDVAEDLARGRVYLPLEDLDKFGVTVGDLADRRASRAVRDLIAYETGRARELYRRALPGIAMLVPSSRPCIRAAYELYGGILDQVEAAGYDVLAARARVPGRRRLAVFARQLAAAASADRAERRTRAEAR</sequence>
<reference evidence="3 4" key="1">
    <citation type="submission" date="2020-08" db="EMBL/GenBank/DDBJ databases">
        <title>Sequencing the genomes of 1000 actinobacteria strains.</title>
        <authorList>
            <person name="Klenk H.-P."/>
        </authorList>
    </citation>
    <scope>NUCLEOTIDE SEQUENCE [LARGE SCALE GENOMIC DNA]</scope>
    <source>
        <strain evidence="3 4">DSM 45784</strain>
    </source>
</reference>
<dbReference type="InterPro" id="IPR008949">
    <property type="entry name" value="Isoprenoid_synthase_dom_sf"/>
</dbReference>
<keyword evidence="4" id="KW-1185">Reference proteome</keyword>
<dbReference type="SFLD" id="SFLDG01212">
    <property type="entry name" value="Phytoene_synthase_like"/>
    <property type="match status" value="1"/>
</dbReference>
<organism evidence="3 4">
    <name type="scientific">Sphaerisporangium siamense</name>
    <dbReference type="NCBI Taxonomy" id="795645"/>
    <lineage>
        <taxon>Bacteria</taxon>
        <taxon>Bacillati</taxon>
        <taxon>Actinomycetota</taxon>
        <taxon>Actinomycetes</taxon>
        <taxon>Streptosporangiales</taxon>
        <taxon>Streptosporangiaceae</taxon>
        <taxon>Sphaerisporangium</taxon>
    </lineage>
</organism>
<dbReference type="SFLD" id="SFLDG01018">
    <property type="entry name" value="Squalene/Phytoene_Synthase_Lik"/>
    <property type="match status" value="1"/>
</dbReference>
<evidence type="ECO:0000313" key="3">
    <source>
        <dbReference type="EMBL" id="MBB4705189.1"/>
    </source>
</evidence>
<dbReference type="GO" id="GO:0004311">
    <property type="term" value="F:geranylgeranyl diphosphate synthase activity"/>
    <property type="evidence" value="ECO:0007669"/>
    <property type="project" value="InterPro"/>
</dbReference>
<evidence type="ECO:0000256" key="1">
    <source>
        <dbReference type="ARBA" id="ARBA00004684"/>
    </source>
</evidence>
<dbReference type="InterPro" id="IPR033904">
    <property type="entry name" value="Trans_IPPS_HH"/>
</dbReference>
<dbReference type="InterPro" id="IPR002060">
    <property type="entry name" value="Squ/phyt_synthse"/>
</dbReference>
<dbReference type="InterPro" id="IPR019845">
    <property type="entry name" value="Squalene/phytoene_synthase_CS"/>
</dbReference>
<dbReference type="SFLD" id="SFLDS00005">
    <property type="entry name" value="Isoprenoid_Synthase_Type_I"/>
    <property type="match status" value="1"/>
</dbReference>
<dbReference type="EMBL" id="JACHND010000001">
    <property type="protein sequence ID" value="MBB4705189.1"/>
    <property type="molecule type" value="Genomic_DNA"/>
</dbReference>
<gene>
    <name evidence="3" type="ORF">BJ982_006733</name>
</gene>
<dbReference type="InterPro" id="IPR044843">
    <property type="entry name" value="Trans_IPPS_bact-type"/>
</dbReference>
<accession>A0A7W7GE71</accession>
<dbReference type="UniPathway" id="UPA00799"/>
<comment type="pathway">
    <text evidence="1">Carotenoid biosynthesis; phytoene biosynthesis.</text>
</comment>
<protein>
    <submittedName>
        <fullName evidence="3">Phytoene synthase</fullName>
        <ecNumber evidence="3">2.5.1.32</ecNumber>
    </submittedName>
</protein>